<comment type="caution">
    <text evidence="1">The sequence shown here is derived from an EMBL/GenBank/DDBJ whole genome shotgun (WGS) entry which is preliminary data.</text>
</comment>
<gene>
    <name evidence="1" type="ORF">AVEN_129487_1</name>
    <name evidence="2" type="ORF">AVEN_198643_1</name>
</gene>
<keyword evidence="3" id="KW-1185">Reference proteome</keyword>
<sequence>MLKERRYIFDNVSSARKLTANATVNPKDFFQFHKSRFIMNYNFKPCGVVCVSRLSVGGSWSRDPKEKNQAMRWKPDLHSEVALPSGRCLEAPQQRDVCLHISHKTAIGLSDFRRE</sequence>
<accession>A0A4Y2QCY0</accession>
<dbReference type="EMBL" id="BGPR01013404">
    <property type="protein sequence ID" value="GBN60487.1"/>
    <property type="molecule type" value="Genomic_DNA"/>
</dbReference>
<evidence type="ECO:0000313" key="1">
    <source>
        <dbReference type="EMBL" id="GBN60487.1"/>
    </source>
</evidence>
<proteinExistence type="predicted"/>
<organism evidence="1 3">
    <name type="scientific">Araneus ventricosus</name>
    <name type="common">Orbweaver spider</name>
    <name type="synonym">Epeira ventricosa</name>
    <dbReference type="NCBI Taxonomy" id="182803"/>
    <lineage>
        <taxon>Eukaryota</taxon>
        <taxon>Metazoa</taxon>
        <taxon>Ecdysozoa</taxon>
        <taxon>Arthropoda</taxon>
        <taxon>Chelicerata</taxon>
        <taxon>Arachnida</taxon>
        <taxon>Araneae</taxon>
        <taxon>Araneomorphae</taxon>
        <taxon>Entelegynae</taxon>
        <taxon>Araneoidea</taxon>
        <taxon>Araneidae</taxon>
        <taxon>Araneus</taxon>
    </lineage>
</organism>
<evidence type="ECO:0000313" key="2">
    <source>
        <dbReference type="EMBL" id="GBN60512.1"/>
    </source>
</evidence>
<dbReference type="AlphaFoldDB" id="A0A4Y2QCY0"/>
<protein>
    <submittedName>
        <fullName evidence="1">Uncharacterized protein</fullName>
    </submittedName>
</protein>
<dbReference type="Proteomes" id="UP000499080">
    <property type="component" value="Unassembled WGS sequence"/>
</dbReference>
<reference evidence="1 3" key="1">
    <citation type="journal article" date="2019" name="Sci. Rep.">
        <title>Orb-weaving spider Araneus ventricosus genome elucidates the spidroin gene catalogue.</title>
        <authorList>
            <person name="Kono N."/>
            <person name="Nakamura H."/>
            <person name="Ohtoshi R."/>
            <person name="Moran D.A.P."/>
            <person name="Shinohara A."/>
            <person name="Yoshida Y."/>
            <person name="Fujiwara M."/>
            <person name="Mori M."/>
            <person name="Tomita M."/>
            <person name="Arakawa K."/>
        </authorList>
    </citation>
    <scope>NUCLEOTIDE SEQUENCE [LARGE SCALE GENOMIC DNA]</scope>
</reference>
<evidence type="ECO:0000313" key="3">
    <source>
        <dbReference type="Proteomes" id="UP000499080"/>
    </source>
</evidence>
<name>A0A4Y2QCY0_ARAVE</name>
<dbReference type="EMBL" id="BGPR01013410">
    <property type="protein sequence ID" value="GBN60512.1"/>
    <property type="molecule type" value="Genomic_DNA"/>
</dbReference>